<name>A0A8K0WMA1_9HYPO</name>
<reference evidence="3" key="1">
    <citation type="journal article" date="2021" name="Nat. Commun.">
        <title>Genetic determinants of endophytism in the Arabidopsis root mycobiome.</title>
        <authorList>
            <person name="Mesny F."/>
            <person name="Miyauchi S."/>
            <person name="Thiergart T."/>
            <person name="Pickel B."/>
            <person name="Atanasova L."/>
            <person name="Karlsson M."/>
            <person name="Huettel B."/>
            <person name="Barry K.W."/>
            <person name="Haridas S."/>
            <person name="Chen C."/>
            <person name="Bauer D."/>
            <person name="Andreopoulos W."/>
            <person name="Pangilinan J."/>
            <person name="LaButti K."/>
            <person name="Riley R."/>
            <person name="Lipzen A."/>
            <person name="Clum A."/>
            <person name="Drula E."/>
            <person name="Henrissat B."/>
            <person name="Kohler A."/>
            <person name="Grigoriev I.V."/>
            <person name="Martin F.M."/>
            <person name="Hacquard S."/>
        </authorList>
    </citation>
    <scope>NUCLEOTIDE SEQUENCE</scope>
    <source>
        <strain evidence="3">MPI-CAGE-CH-0235</strain>
    </source>
</reference>
<comment type="caution">
    <text evidence="3">The sequence shown here is derived from an EMBL/GenBank/DDBJ whole genome shotgun (WGS) entry which is preliminary data.</text>
</comment>
<feature type="chain" id="PRO_5035428681" description="Ig-like domain-containing protein" evidence="2">
    <location>
        <begin position="17"/>
        <end position="754"/>
    </location>
</feature>
<dbReference type="AlphaFoldDB" id="A0A8K0WMA1"/>
<gene>
    <name evidence="3" type="ORF">B0I35DRAFT_439377</name>
</gene>
<feature type="compositionally biased region" description="Low complexity" evidence="1">
    <location>
        <begin position="258"/>
        <end position="271"/>
    </location>
</feature>
<sequence>MKTALLAIALAGAGHAANPRLRARQDVISSSLWLNTSSAVTSTSLDFSSVSTILSETLSTTIVSQSDVDTVSTIVSETISSDISIPISTAPGDTTSPPITSDPTSDPTPVTEPFPTYIPPTTAIPEAEETEAANDVGPLLFYLWTNRDWLEDDDHRDEYIRGVLETEDAVLALFNNLRNQPPPHPRCSQTSLRKRSLITDILGELSSIADLVSCAVQVVGNLAQVVVQPVPPIQVIVTLTDTLHDIENELEQRDEQQSDTPSSQQPTSTTSCASAVPSCTETISLSTSLLIVGTDTSSVVETITTTDCVTITACEATTITTTVATTTSSEVPVCDFGCNENACGVAATASPDVVRRWAEVSKRELQDADTIDNPGLYVRDTSSNLQEQLDWGYLNSDAVSADYTFGEDVLRRSIVGLAGCTGVVIASRRGFWYTHLMEPGFRLRSDDDIDRWNNRVVGPLRDGYNGPVTPGFNGPMTAPSTLAGEGGILENTPDNDVRIYISTVSTGEQYDDDFEVLPRVPKYSDRVQEILNLLQVDGPFANVPVTQKFYDWPSDSGTEAIGRLLVEYDPAGLASDPSQRAYRVWLEEEPHVYQWASCSGNSAGNQKRDGACTLTSNPTSTAETEASQTEPTSAISTTDIISVISTTEAAEITSPTAPVTSAPTETPTSSFCVSSTESLYNCRFVDDMGICDTTTVCIGYGITTPPPTTTAPQTAGCISSTESLYNCRFVEGDIGICDTTTVCELWDIITPTAV</sequence>
<feature type="compositionally biased region" description="Low complexity" evidence="1">
    <location>
        <begin position="85"/>
        <end position="109"/>
    </location>
</feature>
<feature type="compositionally biased region" description="Low complexity" evidence="1">
    <location>
        <begin position="618"/>
        <end position="634"/>
    </location>
</feature>
<keyword evidence="4" id="KW-1185">Reference proteome</keyword>
<feature type="signal peptide" evidence="2">
    <location>
        <begin position="1"/>
        <end position="16"/>
    </location>
</feature>
<protein>
    <recommendedName>
        <fullName evidence="5">Ig-like domain-containing protein</fullName>
    </recommendedName>
</protein>
<evidence type="ECO:0000256" key="1">
    <source>
        <dbReference type="SAM" id="MobiDB-lite"/>
    </source>
</evidence>
<organism evidence="3 4">
    <name type="scientific">Stachybotrys elegans</name>
    <dbReference type="NCBI Taxonomy" id="80388"/>
    <lineage>
        <taxon>Eukaryota</taxon>
        <taxon>Fungi</taxon>
        <taxon>Dikarya</taxon>
        <taxon>Ascomycota</taxon>
        <taxon>Pezizomycotina</taxon>
        <taxon>Sordariomycetes</taxon>
        <taxon>Hypocreomycetidae</taxon>
        <taxon>Hypocreales</taxon>
        <taxon>Stachybotryaceae</taxon>
        <taxon>Stachybotrys</taxon>
    </lineage>
</organism>
<evidence type="ECO:0000256" key="2">
    <source>
        <dbReference type="SAM" id="SignalP"/>
    </source>
</evidence>
<feature type="region of interest" description="Disordered" evidence="1">
    <location>
        <begin position="85"/>
        <end position="111"/>
    </location>
</feature>
<feature type="region of interest" description="Disordered" evidence="1">
    <location>
        <begin position="615"/>
        <end position="634"/>
    </location>
</feature>
<dbReference type="Proteomes" id="UP000813444">
    <property type="component" value="Unassembled WGS sequence"/>
</dbReference>
<dbReference type="OrthoDB" id="3886018at2759"/>
<evidence type="ECO:0008006" key="5">
    <source>
        <dbReference type="Google" id="ProtNLM"/>
    </source>
</evidence>
<proteinExistence type="predicted"/>
<dbReference type="EMBL" id="JAGPNK010000012">
    <property type="protein sequence ID" value="KAH7310592.1"/>
    <property type="molecule type" value="Genomic_DNA"/>
</dbReference>
<evidence type="ECO:0000313" key="3">
    <source>
        <dbReference type="EMBL" id="KAH7310592.1"/>
    </source>
</evidence>
<keyword evidence="2" id="KW-0732">Signal</keyword>
<evidence type="ECO:0000313" key="4">
    <source>
        <dbReference type="Proteomes" id="UP000813444"/>
    </source>
</evidence>
<accession>A0A8K0WMA1</accession>
<feature type="region of interest" description="Disordered" evidence="1">
    <location>
        <begin position="251"/>
        <end position="274"/>
    </location>
</feature>